<dbReference type="EMBL" id="JAALLS010000009">
    <property type="protein sequence ID" value="NGP88408.1"/>
    <property type="molecule type" value="Genomic_DNA"/>
</dbReference>
<evidence type="ECO:0000313" key="3">
    <source>
        <dbReference type="EMBL" id="NGP88408.1"/>
    </source>
</evidence>
<dbReference type="Proteomes" id="UP000479132">
    <property type="component" value="Unassembled WGS sequence"/>
</dbReference>
<dbReference type="PANTHER" id="PTHR28008:SF1">
    <property type="entry name" value="DOMAIN PROTEIN, PUTATIVE (AFU_ORTHOLOGUE AFUA_3G10980)-RELATED"/>
    <property type="match status" value="1"/>
</dbReference>
<sequence>MKIHLFYSFLSKNSFLLPLAIIGLTIVMLSLTLLPAETFAHNDLWTYDKIGHLLLFGSWTYVLGLYHDIRWKTPTNLWVICLIGIGFGLMVEVLQHLLPLNRHGDWADLATDILGCLLAIWALKKTIPNK</sequence>
<feature type="domain" description="VanZ-like" evidence="2">
    <location>
        <begin position="38"/>
        <end position="123"/>
    </location>
</feature>
<keyword evidence="1" id="KW-0472">Membrane</keyword>
<name>A0A6M1SX00_9BACT</name>
<dbReference type="RefSeq" id="WP_165268097.1">
    <property type="nucleotide sequence ID" value="NZ_JAALLS010000009.1"/>
</dbReference>
<protein>
    <recommendedName>
        <fullName evidence="2">VanZ-like domain-containing protein</fullName>
    </recommendedName>
</protein>
<feature type="transmembrane region" description="Helical" evidence="1">
    <location>
        <begin position="76"/>
        <end position="94"/>
    </location>
</feature>
<accession>A0A6M1SX00</accession>
<organism evidence="3 4">
    <name type="scientific">Fodinibius halophilus</name>
    <dbReference type="NCBI Taxonomy" id="1736908"/>
    <lineage>
        <taxon>Bacteria</taxon>
        <taxon>Pseudomonadati</taxon>
        <taxon>Balneolota</taxon>
        <taxon>Balneolia</taxon>
        <taxon>Balneolales</taxon>
        <taxon>Balneolaceae</taxon>
        <taxon>Fodinibius</taxon>
    </lineage>
</organism>
<proteinExistence type="predicted"/>
<feature type="transmembrane region" description="Helical" evidence="1">
    <location>
        <begin position="50"/>
        <end position="69"/>
    </location>
</feature>
<feature type="transmembrane region" description="Helical" evidence="1">
    <location>
        <begin position="106"/>
        <end position="123"/>
    </location>
</feature>
<evidence type="ECO:0000259" key="2">
    <source>
        <dbReference type="Pfam" id="PF04892"/>
    </source>
</evidence>
<evidence type="ECO:0000256" key="1">
    <source>
        <dbReference type="SAM" id="Phobius"/>
    </source>
</evidence>
<dbReference type="AlphaFoldDB" id="A0A6M1SX00"/>
<keyword evidence="1" id="KW-1133">Transmembrane helix</keyword>
<dbReference type="PANTHER" id="PTHR28008">
    <property type="entry name" value="DOMAIN PROTEIN, PUTATIVE (AFU_ORTHOLOGUE AFUA_3G10980)-RELATED"/>
    <property type="match status" value="1"/>
</dbReference>
<comment type="caution">
    <text evidence="3">The sequence shown here is derived from an EMBL/GenBank/DDBJ whole genome shotgun (WGS) entry which is preliminary data.</text>
</comment>
<reference evidence="3 4" key="1">
    <citation type="submission" date="2020-02" db="EMBL/GenBank/DDBJ databases">
        <title>Aliifodinibius halophilus 2W32, complete genome.</title>
        <authorList>
            <person name="Li Y."/>
            <person name="Wu S."/>
        </authorList>
    </citation>
    <scope>NUCLEOTIDE SEQUENCE [LARGE SCALE GENOMIC DNA]</scope>
    <source>
        <strain evidence="3 4">2W32</strain>
    </source>
</reference>
<dbReference type="Pfam" id="PF04892">
    <property type="entry name" value="VanZ"/>
    <property type="match status" value="1"/>
</dbReference>
<keyword evidence="4" id="KW-1185">Reference proteome</keyword>
<dbReference type="InterPro" id="IPR006976">
    <property type="entry name" value="VanZ-like"/>
</dbReference>
<keyword evidence="1" id="KW-0812">Transmembrane</keyword>
<gene>
    <name evidence="3" type="ORF">G3569_08570</name>
</gene>
<evidence type="ECO:0000313" key="4">
    <source>
        <dbReference type="Proteomes" id="UP000479132"/>
    </source>
</evidence>